<protein>
    <submittedName>
        <fullName evidence="1">Uncharacterized protein</fullName>
    </submittedName>
</protein>
<organism evidence="1 2">
    <name type="scientific">Rhizoclosmatium globosum</name>
    <dbReference type="NCBI Taxonomy" id="329046"/>
    <lineage>
        <taxon>Eukaryota</taxon>
        <taxon>Fungi</taxon>
        <taxon>Fungi incertae sedis</taxon>
        <taxon>Chytridiomycota</taxon>
        <taxon>Chytridiomycota incertae sedis</taxon>
        <taxon>Chytridiomycetes</taxon>
        <taxon>Chytridiales</taxon>
        <taxon>Chytriomycetaceae</taxon>
        <taxon>Rhizoclosmatium</taxon>
    </lineage>
</organism>
<evidence type="ECO:0000313" key="1">
    <source>
        <dbReference type="EMBL" id="ORY37772.1"/>
    </source>
</evidence>
<comment type="caution">
    <text evidence="1">The sequence shown here is derived from an EMBL/GenBank/DDBJ whole genome shotgun (WGS) entry which is preliminary data.</text>
</comment>
<name>A0A1Y2BSP0_9FUNG</name>
<proteinExistence type="predicted"/>
<dbReference type="AlphaFoldDB" id="A0A1Y2BSP0"/>
<accession>A0A1Y2BSP0</accession>
<gene>
    <name evidence="1" type="ORF">BCR33DRAFT_445800</name>
</gene>
<evidence type="ECO:0000313" key="2">
    <source>
        <dbReference type="Proteomes" id="UP000193642"/>
    </source>
</evidence>
<sequence>MHLLIKRVVTIILESSLEYLKERENILDITGPGISKKVVWEYLKDVKKVDLKEISNLHHGFKLLMTL</sequence>
<reference evidence="1 2" key="1">
    <citation type="submission" date="2016-07" db="EMBL/GenBank/DDBJ databases">
        <title>Pervasive Adenine N6-methylation of Active Genes in Fungi.</title>
        <authorList>
            <consortium name="DOE Joint Genome Institute"/>
            <person name="Mondo S.J."/>
            <person name="Dannebaum R.O."/>
            <person name="Kuo R.C."/>
            <person name="Labutti K."/>
            <person name="Haridas S."/>
            <person name="Kuo A."/>
            <person name="Salamov A."/>
            <person name="Ahrendt S.R."/>
            <person name="Lipzen A."/>
            <person name="Sullivan W."/>
            <person name="Andreopoulos W.B."/>
            <person name="Clum A."/>
            <person name="Lindquist E."/>
            <person name="Daum C."/>
            <person name="Ramamoorthy G.K."/>
            <person name="Gryganskyi A."/>
            <person name="Culley D."/>
            <person name="Magnuson J.K."/>
            <person name="James T.Y."/>
            <person name="O'Malley M.A."/>
            <person name="Stajich J.E."/>
            <person name="Spatafora J.W."/>
            <person name="Visel A."/>
            <person name="Grigoriev I.V."/>
        </authorList>
    </citation>
    <scope>NUCLEOTIDE SEQUENCE [LARGE SCALE GENOMIC DNA]</scope>
    <source>
        <strain evidence="1 2">JEL800</strain>
    </source>
</reference>
<keyword evidence="2" id="KW-1185">Reference proteome</keyword>
<dbReference type="Proteomes" id="UP000193642">
    <property type="component" value="Unassembled WGS sequence"/>
</dbReference>
<dbReference type="EMBL" id="MCGO01000048">
    <property type="protein sequence ID" value="ORY37772.1"/>
    <property type="molecule type" value="Genomic_DNA"/>
</dbReference>
<dbReference type="OrthoDB" id="409543at2759"/>